<keyword evidence="3 7" id="KW-0812">Transmembrane</keyword>
<evidence type="ECO:0000256" key="3">
    <source>
        <dbReference type="ARBA" id="ARBA00022692"/>
    </source>
</evidence>
<evidence type="ECO:0000313" key="8">
    <source>
        <dbReference type="EMBL" id="GJN88510.1"/>
    </source>
</evidence>
<feature type="transmembrane region" description="Helical" evidence="7">
    <location>
        <begin position="41"/>
        <end position="64"/>
    </location>
</feature>
<feature type="compositionally biased region" description="Polar residues" evidence="6">
    <location>
        <begin position="193"/>
        <end position="206"/>
    </location>
</feature>
<accession>A0AAV5GFL0</accession>
<dbReference type="Pfam" id="PF01679">
    <property type="entry name" value="Pmp3"/>
    <property type="match status" value="1"/>
</dbReference>
<comment type="caution">
    <text evidence="8">The sequence shown here is derived from an EMBL/GenBank/DDBJ whole genome shotgun (WGS) entry which is preliminary data.</text>
</comment>
<feature type="region of interest" description="Disordered" evidence="6">
    <location>
        <begin position="136"/>
        <end position="342"/>
    </location>
</feature>
<dbReference type="InterPro" id="IPR000612">
    <property type="entry name" value="PMP3"/>
</dbReference>
<proteinExistence type="inferred from homology"/>
<organism evidence="8 9">
    <name type="scientific">Rhodotorula paludigena</name>
    <dbReference type="NCBI Taxonomy" id="86838"/>
    <lineage>
        <taxon>Eukaryota</taxon>
        <taxon>Fungi</taxon>
        <taxon>Dikarya</taxon>
        <taxon>Basidiomycota</taxon>
        <taxon>Pucciniomycotina</taxon>
        <taxon>Microbotryomycetes</taxon>
        <taxon>Sporidiobolales</taxon>
        <taxon>Sporidiobolaceae</taxon>
        <taxon>Rhodotorula</taxon>
    </lineage>
</organism>
<gene>
    <name evidence="8" type="ORF">Rhopal_001476-T1</name>
</gene>
<keyword evidence="4 7" id="KW-1133">Transmembrane helix</keyword>
<keyword evidence="5 7" id="KW-0472">Membrane</keyword>
<dbReference type="PANTHER" id="PTHR21659">
    <property type="entry name" value="HYDROPHOBIC PROTEIN RCI2 LOW TEMPERATURE AND SALT RESPONSIVE PROTEIN LTI6 -RELATED"/>
    <property type="match status" value="1"/>
</dbReference>
<reference evidence="8 9" key="1">
    <citation type="submission" date="2021-12" db="EMBL/GenBank/DDBJ databases">
        <title>High titer production of polyol ester of fatty acids by Rhodotorula paludigena BS15 towards product separation-free biomass refinery.</title>
        <authorList>
            <person name="Mano J."/>
            <person name="Ono H."/>
            <person name="Tanaka T."/>
            <person name="Naito K."/>
            <person name="Sushida H."/>
            <person name="Ike M."/>
            <person name="Tokuyasu K."/>
            <person name="Kitaoka M."/>
        </authorList>
    </citation>
    <scope>NUCLEOTIDE SEQUENCE [LARGE SCALE GENOMIC DNA]</scope>
    <source>
        <strain evidence="8 9">BS15</strain>
    </source>
</reference>
<feature type="compositionally biased region" description="Basic and acidic residues" evidence="6">
    <location>
        <begin position="142"/>
        <end position="160"/>
    </location>
</feature>
<comment type="subcellular location">
    <subcellularLocation>
        <location evidence="1">Membrane</location>
    </subcellularLocation>
</comment>
<dbReference type="EMBL" id="BQKY01000003">
    <property type="protein sequence ID" value="GJN88510.1"/>
    <property type="molecule type" value="Genomic_DNA"/>
</dbReference>
<feature type="compositionally biased region" description="Low complexity" evidence="6">
    <location>
        <begin position="305"/>
        <end position="318"/>
    </location>
</feature>
<dbReference type="AlphaFoldDB" id="A0AAV5GFL0"/>
<evidence type="ECO:0000256" key="5">
    <source>
        <dbReference type="ARBA" id="ARBA00023136"/>
    </source>
</evidence>
<evidence type="ECO:0000313" key="9">
    <source>
        <dbReference type="Proteomes" id="UP001342314"/>
    </source>
</evidence>
<dbReference type="Proteomes" id="UP001342314">
    <property type="component" value="Unassembled WGS sequence"/>
</dbReference>
<protein>
    <submittedName>
        <fullName evidence="8">Uncharacterized protein</fullName>
    </submittedName>
</protein>
<evidence type="ECO:0000256" key="4">
    <source>
        <dbReference type="ARBA" id="ARBA00022989"/>
    </source>
</evidence>
<sequence length="342" mass="38479">MDHVKARFKERVPTSRKGIKGWIGSREFQLTLSSNLQRSHFFHGFVWIIGWLAPPVAILVRFGVGWDLFINTILTICGYIPGHAHKCYCQNIRNNKTKNRTPRWAIRAGLVEMNDPRAGRHQWAYRYDERVAGSGAYGDDQDSLRSGEWDGRGAEPERNIRNNNGNHRHRFSPWGDIVDDDQVEGEPRGGLSRQRSNLASPATTRAANEPAPDPFENEQFYSNAPERPDVAPRKSKKKFGSGLLKNRSRYEQPFETDGLQSSRTRSRTDDFQDEFEREINTGSSQPPAPAAARFDSFDQEGPEDAWASARPAATTASRGNGSAQPLQPQKTGRAEDNDGDRA</sequence>
<name>A0AAV5GFL0_9BASI</name>
<comment type="similarity">
    <text evidence="2">Belongs to the UPF0057 (PMP3) family.</text>
</comment>
<keyword evidence="9" id="KW-1185">Reference proteome</keyword>
<evidence type="ECO:0000256" key="6">
    <source>
        <dbReference type="SAM" id="MobiDB-lite"/>
    </source>
</evidence>
<evidence type="ECO:0000256" key="7">
    <source>
        <dbReference type="SAM" id="Phobius"/>
    </source>
</evidence>
<dbReference type="GO" id="GO:0016020">
    <property type="term" value="C:membrane"/>
    <property type="evidence" value="ECO:0007669"/>
    <property type="project" value="UniProtKB-SubCell"/>
</dbReference>
<evidence type="ECO:0000256" key="1">
    <source>
        <dbReference type="ARBA" id="ARBA00004370"/>
    </source>
</evidence>
<evidence type="ECO:0000256" key="2">
    <source>
        <dbReference type="ARBA" id="ARBA00009530"/>
    </source>
</evidence>
<feature type="compositionally biased region" description="Polar residues" evidence="6">
    <location>
        <begin position="319"/>
        <end position="330"/>
    </location>
</feature>
<feature type="compositionally biased region" description="Basic and acidic residues" evidence="6">
    <location>
        <begin position="332"/>
        <end position="342"/>
    </location>
</feature>
<dbReference type="PANTHER" id="PTHR21659:SF63">
    <property type="entry name" value="PLASMA MEMBRANE PROTEOLIPID PMP3"/>
    <property type="match status" value="1"/>
</dbReference>